<dbReference type="Proteomes" id="UP000030710">
    <property type="component" value="Unassembled WGS sequence"/>
</dbReference>
<evidence type="ECO:0000256" key="1">
    <source>
        <dbReference type="SAM" id="Phobius"/>
    </source>
</evidence>
<feature type="transmembrane region" description="Helical" evidence="1">
    <location>
        <begin position="107"/>
        <end position="127"/>
    </location>
</feature>
<reference evidence="2 3" key="1">
    <citation type="journal article" date="2013" name="PLoS ONE">
        <title>Assembly-driven community genomics of a hypersaline microbial ecosystem.</title>
        <authorList>
            <person name="Podell S."/>
            <person name="Ugalde J.A."/>
            <person name="Narasingarao P."/>
            <person name="Banfield J.F."/>
            <person name="Heidelberg K.B."/>
            <person name="Allen E.E."/>
        </authorList>
    </citation>
    <scope>NUCLEOTIDE SEQUENCE [LARGE SCALE GENOMIC DNA]</scope>
    <source>
        <strain evidence="3">J07HQW2</strain>
    </source>
</reference>
<dbReference type="AlphaFoldDB" id="U1PXA5"/>
<dbReference type="EMBL" id="KE356561">
    <property type="protein sequence ID" value="ERG97086.1"/>
    <property type="molecule type" value="Genomic_DNA"/>
</dbReference>
<sequence length="132" mass="14739">MDGYPYATPTFLFGVVDGEFEPPRRENRVLVFVVFDGHTVVAEDDGLLGIRSRVLVRPNFARLLFGGRVEIRVVVTLNGILERTILAFDEVGFPLGERVEYSLTRTVVVTSRCIVIVICIVIVRSVLGCTLR</sequence>
<evidence type="ECO:0000313" key="3">
    <source>
        <dbReference type="Proteomes" id="UP000030710"/>
    </source>
</evidence>
<keyword evidence="1" id="KW-0472">Membrane</keyword>
<protein>
    <submittedName>
        <fullName evidence="2">Uncharacterized protein</fullName>
    </submittedName>
</protein>
<evidence type="ECO:0000313" key="2">
    <source>
        <dbReference type="EMBL" id="ERG97086.1"/>
    </source>
</evidence>
<organism evidence="2 3">
    <name type="scientific">Haloquadratum walsbyi J07HQW2</name>
    <dbReference type="NCBI Taxonomy" id="1238425"/>
    <lineage>
        <taxon>Archaea</taxon>
        <taxon>Methanobacteriati</taxon>
        <taxon>Methanobacteriota</taxon>
        <taxon>Stenosarchaea group</taxon>
        <taxon>Halobacteria</taxon>
        <taxon>Halobacteriales</taxon>
        <taxon>Haloferacaceae</taxon>
        <taxon>Haloquadratum</taxon>
    </lineage>
</organism>
<keyword evidence="1" id="KW-0812">Transmembrane</keyword>
<name>U1PXA5_9EURY</name>
<dbReference type="HOGENOM" id="CLU_1912316_0_0_2"/>
<dbReference type="RefSeq" id="WP_021056548.1">
    <property type="nucleotide sequence ID" value="NZ_KE356561.1"/>
</dbReference>
<keyword evidence="1" id="KW-1133">Transmembrane helix</keyword>
<gene>
    <name evidence="2" type="ORF">J07HQW2_03572</name>
</gene>
<accession>U1PXA5</accession>
<proteinExistence type="predicted"/>